<evidence type="ECO:0000313" key="2">
    <source>
        <dbReference type="Proteomes" id="UP000078240"/>
    </source>
</evidence>
<dbReference type="EMBL" id="LSBH01000003">
    <property type="protein sequence ID" value="OAQ82083.1"/>
    <property type="molecule type" value="Genomic_DNA"/>
</dbReference>
<reference evidence="1 2" key="1">
    <citation type="submission" date="2016-01" db="EMBL/GenBank/DDBJ databases">
        <title>Biosynthesis of antibiotic leucinostatins and their inhibition on Phytophthora in bio-control Purpureocillium lilacinum.</title>
        <authorList>
            <person name="Wang G."/>
            <person name="Liu Z."/>
            <person name="Lin R."/>
            <person name="Li E."/>
            <person name="Mao Z."/>
            <person name="Ling J."/>
            <person name="Yin W."/>
            <person name="Xie B."/>
        </authorList>
    </citation>
    <scope>NUCLEOTIDE SEQUENCE [LARGE SCALE GENOMIC DNA]</scope>
    <source>
        <strain evidence="1">PLBJ-1</strain>
    </source>
</reference>
<organism evidence="1 2">
    <name type="scientific">Purpureocillium lilacinum</name>
    <name type="common">Paecilomyces lilacinus</name>
    <dbReference type="NCBI Taxonomy" id="33203"/>
    <lineage>
        <taxon>Eukaryota</taxon>
        <taxon>Fungi</taxon>
        <taxon>Dikarya</taxon>
        <taxon>Ascomycota</taxon>
        <taxon>Pezizomycotina</taxon>
        <taxon>Sordariomycetes</taxon>
        <taxon>Hypocreomycetidae</taxon>
        <taxon>Hypocreales</taxon>
        <taxon>Ophiocordycipitaceae</taxon>
        <taxon>Purpureocillium</taxon>
    </lineage>
</organism>
<dbReference type="Proteomes" id="UP000078240">
    <property type="component" value="Unassembled WGS sequence"/>
</dbReference>
<comment type="caution">
    <text evidence="1">The sequence shown here is derived from an EMBL/GenBank/DDBJ whole genome shotgun (WGS) entry which is preliminary data.</text>
</comment>
<protein>
    <submittedName>
        <fullName evidence="1">Uncharacterized protein</fullName>
    </submittedName>
</protein>
<accession>A0A179GXQ9</accession>
<proteinExistence type="predicted"/>
<sequence length="52" mass="5698">MAHLIMINAAYRPLSELHVGICARTLFAARDNSFTNGSRQCFATQSSARNLA</sequence>
<dbReference type="AlphaFoldDB" id="A0A179GXQ9"/>
<evidence type="ECO:0000313" key="1">
    <source>
        <dbReference type="EMBL" id="OAQ82083.1"/>
    </source>
</evidence>
<name>A0A179GXQ9_PURLI</name>
<gene>
    <name evidence="1" type="ORF">VFPBJ_04667</name>
</gene>